<dbReference type="AlphaFoldDB" id="A0A918QDY7"/>
<sequence>MSLKAPAALGRRELPVGVGAAVFSQAAAAPDHVVRPELVDNVETAPIDDFVDEAPDDGDVGFGGRLGAQGVLAFPWVGVWPPHWQ</sequence>
<organism evidence="1 2">
    <name type="scientific">Streptomyces poonensis</name>
    <dbReference type="NCBI Taxonomy" id="68255"/>
    <lineage>
        <taxon>Bacteria</taxon>
        <taxon>Bacillati</taxon>
        <taxon>Actinomycetota</taxon>
        <taxon>Actinomycetes</taxon>
        <taxon>Kitasatosporales</taxon>
        <taxon>Streptomycetaceae</taxon>
        <taxon>Streptomyces</taxon>
    </lineage>
</organism>
<protein>
    <submittedName>
        <fullName evidence="1">Uncharacterized protein</fullName>
    </submittedName>
</protein>
<reference evidence="1" key="1">
    <citation type="journal article" date="2014" name="Int. J. Syst. Evol. Microbiol.">
        <title>Complete genome sequence of Corynebacterium casei LMG S-19264T (=DSM 44701T), isolated from a smear-ripened cheese.</title>
        <authorList>
            <consortium name="US DOE Joint Genome Institute (JGI-PGF)"/>
            <person name="Walter F."/>
            <person name="Albersmeier A."/>
            <person name="Kalinowski J."/>
            <person name="Ruckert C."/>
        </authorList>
    </citation>
    <scope>NUCLEOTIDE SEQUENCE</scope>
    <source>
        <strain evidence="1">JCM 4815</strain>
    </source>
</reference>
<name>A0A918QDY7_9ACTN</name>
<dbReference type="RefSeq" id="WP_189866891.1">
    <property type="nucleotide sequence ID" value="NZ_BMVW01000026.1"/>
</dbReference>
<gene>
    <name evidence="1" type="ORF">GCM10010365_72760</name>
</gene>
<evidence type="ECO:0000313" key="2">
    <source>
        <dbReference type="Proteomes" id="UP000622166"/>
    </source>
</evidence>
<keyword evidence="2" id="KW-1185">Reference proteome</keyword>
<reference evidence="1" key="2">
    <citation type="submission" date="2020-09" db="EMBL/GenBank/DDBJ databases">
        <authorList>
            <person name="Sun Q."/>
            <person name="Ohkuma M."/>
        </authorList>
    </citation>
    <scope>NUCLEOTIDE SEQUENCE</scope>
    <source>
        <strain evidence="1">JCM 4815</strain>
    </source>
</reference>
<proteinExistence type="predicted"/>
<comment type="caution">
    <text evidence="1">The sequence shown here is derived from an EMBL/GenBank/DDBJ whole genome shotgun (WGS) entry which is preliminary data.</text>
</comment>
<dbReference type="EMBL" id="BMVW01000026">
    <property type="protein sequence ID" value="GGZ41493.1"/>
    <property type="molecule type" value="Genomic_DNA"/>
</dbReference>
<evidence type="ECO:0000313" key="1">
    <source>
        <dbReference type="EMBL" id="GGZ41493.1"/>
    </source>
</evidence>
<accession>A0A918QDY7</accession>
<dbReference type="Proteomes" id="UP000622166">
    <property type="component" value="Unassembled WGS sequence"/>
</dbReference>